<accession>A0A5W3ITK7</accession>
<reference evidence="1" key="1">
    <citation type="submission" date="2018-06" db="EMBL/GenBank/DDBJ databases">
        <authorList>
            <person name="Ashton P.M."/>
            <person name="Dallman T."/>
            <person name="Nair S."/>
            <person name="De Pinna E."/>
            <person name="Peters T."/>
            <person name="Grant K."/>
        </authorList>
    </citation>
    <scope>NUCLEOTIDE SEQUENCE</scope>
    <source>
        <strain evidence="1">246187</strain>
    </source>
</reference>
<evidence type="ECO:0000313" key="1">
    <source>
        <dbReference type="EMBL" id="EBW6611117.1"/>
    </source>
</evidence>
<sequence length="101" mass="11224">MSCVLLLLSSATYAETLDFSDADCNSIKYRKALIEEYNNILDGQGVAVIDAYNQKTVSKGVNKLVCYGTYRFSDGTTLNVTYKVYPNSLGQLISDFEPDEE</sequence>
<organism evidence="1">
    <name type="scientific">Salmonella muenchen</name>
    <dbReference type="NCBI Taxonomy" id="596"/>
    <lineage>
        <taxon>Bacteria</taxon>
        <taxon>Pseudomonadati</taxon>
        <taxon>Pseudomonadota</taxon>
        <taxon>Gammaproteobacteria</taxon>
        <taxon>Enterobacterales</taxon>
        <taxon>Enterobacteriaceae</taxon>
        <taxon>Salmonella</taxon>
    </lineage>
</organism>
<protein>
    <submittedName>
        <fullName evidence="1">Uncharacterized protein</fullName>
    </submittedName>
</protein>
<comment type="caution">
    <text evidence="1">The sequence shown here is derived from an EMBL/GenBank/DDBJ whole genome shotgun (WGS) entry which is preliminary data.</text>
</comment>
<dbReference type="EMBL" id="AAHIXF010000019">
    <property type="protein sequence ID" value="EBW6611117.1"/>
    <property type="molecule type" value="Genomic_DNA"/>
</dbReference>
<gene>
    <name evidence="1" type="ORF">DP785_20075</name>
</gene>
<dbReference type="AlphaFoldDB" id="A0A5W3ITK7"/>
<proteinExistence type="predicted"/>
<name>A0A5W3ITK7_SALMU</name>